<proteinExistence type="predicted"/>
<protein>
    <submittedName>
        <fullName evidence="1">Uncharacterized protein</fullName>
    </submittedName>
</protein>
<name>A0A562SCB7_9BACT</name>
<gene>
    <name evidence="1" type="ORF">IQ13_3402</name>
</gene>
<organism evidence="1 2">
    <name type="scientific">Lacibacter cauensis</name>
    <dbReference type="NCBI Taxonomy" id="510947"/>
    <lineage>
        <taxon>Bacteria</taxon>
        <taxon>Pseudomonadati</taxon>
        <taxon>Bacteroidota</taxon>
        <taxon>Chitinophagia</taxon>
        <taxon>Chitinophagales</taxon>
        <taxon>Chitinophagaceae</taxon>
        <taxon>Lacibacter</taxon>
    </lineage>
</organism>
<evidence type="ECO:0000313" key="1">
    <source>
        <dbReference type="EMBL" id="TWI79011.1"/>
    </source>
</evidence>
<evidence type="ECO:0000313" key="2">
    <source>
        <dbReference type="Proteomes" id="UP000316167"/>
    </source>
</evidence>
<accession>A0A562SCB7</accession>
<comment type="caution">
    <text evidence="1">The sequence shown here is derived from an EMBL/GenBank/DDBJ whole genome shotgun (WGS) entry which is preliminary data.</text>
</comment>
<reference evidence="1 2" key="1">
    <citation type="journal article" date="2015" name="Stand. Genomic Sci.">
        <title>Genomic Encyclopedia of Bacterial and Archaeal Type Strains, Phase III: the genomes of soil and plant-associated and newly described type strains.</title>
        <authorList>
            <person name="Whitman W.B."/>
            <person name="Woyke T."/>
            <person name="Klenk H.P."/>
            <person name="Zhou Y."/>
            <person name="Lilburn T.G."/>
            <person name="Beck B.J."/>
            <person name="De Vos P."/>
            <person name="Vandamme P."/>
            <person name="Eisen J.A."/>
            <person name="Garrity G."/>
            <person name="Hugenholtz P."/>
            <person name="Kyrpides N.C."/>
        </authorList>
    </citation>
    <scope>NUCLEOTIDE SEQUENCE [LARGE SCALE GENOMIC DNA]</scope>
    <source>
        <strain evidence="1 2">CGMCC 1.7271</strain>
    </source>
</reference>
<dbReference type="Proteomes" id="UP000316167">
    <property type="component" value="Unassembled WGS sequence"/>
</dbReference>
<dbReference type="RefSeq" id="WP_144887800.1">
    <property type="nucleotide sequence ID" value="NZ_VLLE01000006.1"/>
</dbReference>
<keyword evidence="2" id="KW-1185">Reference proteome</keyword>
<sequence>MKKALQKIFLFVAVMTVMGHHVLPHLHHDKISVDIYHAHDQHLLEQQPLDNNEDNQHHVFSFSQLDENFVPASSQNKCADVPLTFLPAIMIVCLSTDLPTIVKPPFGSYKVYPPPEKYFSSSSRRGPPTV</sequence>
<dbReference type="EMBL" id="VLLE01000006">
    <property type="protein sequence ID" value="TWI79011.1"/>
    <property type="molecule type" value="Genomic_DNA"/>
</dbReference>
<dbReference type="AlphaFoldDB" id="A0A562SCB7"/>